<keyword evidence="5 6" id="KW-0472">Membrane</keyword>
<feature type="transmembrane region" description="Helical" evidence="6">
    <location>
        <begin position="199"/>
        <end position="218"/>
    </location>
</feature>
<feature type="transmembrane region" description="Helical" evidence="6">
    <location>
        <begin position="262"/>
        <end position="280"/>
    </location>
</feature>
<feature type="transmembrane region" description="Helical" evidence="6">
    <location>
        <begin position="84"/>
        <end position="105"/>
    </location>
</feature>
<dbReference type="GO" id="GO:0016020">
    <property type="term" value="C:membrane"/>
    <property type="evidence" value="ECO:0007669"/>
    <property type="project" value="UniProtKB-SubCell"/>
</dbReference>
<dbReference type="PANTHER" id="PTHR32322">
    <property type="entry name" value="INNER MEMBRANE TRANSPORTER"/>
    <property type="match status" value="1"/>
</dbReference>
<feature type="transmembrane region" description="Helical" evidence="6">
    <location>
        <begin position="286"/>
        <end position="307"/>
    </location>
</feature>
<organism evidence="8 9">
    <name type="scientific">Hwanghaeella grinnelliae</name>
    <dbReference type="NCBI Taxonomy" id="2500179"/>
    <lineage>
        <taxon>Bacteria</taxon>
        <taxon>Pseudomonadati</taxon>
        <taxon>Pseudomonadota</taxon>
        <taxon>Alphaproteobacteria</taxon>
        <taxon>Rhodospirillales</taxon>
        <taxon>Rhodospirillaceae</taxon>
        <taxon>Hwanghaeella</taxon>
    </lineage>
</organism>
<dbReference type="AlphaFoldDB" id="A0A3S2W969"/>
<dbReference type="RefSeq" id="WP_127765803.1">
    <property type="nucleotide sequence ID" value="NZ_SADE01000002.1"/>
</dbReference>
<name>A0A3S2W969_9PROT</name>
<keyword evidence="9" id="KW-1185">Reference proteome</keyword>
<protein>
    <submittedName>
        <fullName evidence="8">EamA/RhaT family transporter</fullName>
    </submittedName>
</protein>
<sequence length="316" mass="33204">MSSNANDGGAVAAAMPTKGGNKELYLLGISFCTLWSSAFIAAKFGLTAAPPLAQLTVRFLFAGALLWAGMLILGKKWPADRRDLVTGIALGVLNNSAYLGLFYIAMQSITAGLAALIAALTPLATVFLAQPLLGEKITKRALMGVALGLAGAAIVLRERVGSGADDMVGVVLGGIAMLCLTSGTILYRKRGSHSDPFVMVTVQTITSGLVLIPFSLAMEDWGSIQLNTTFFLSVAYLSIMLSVVALLIWFRMIRIAGASRASAFHFLNPGLGMLFAFLILGEPLSLIDLAGLVPIVFGIILVTWVPAGRKAMKSPV</sequence>
<dbReference type="PANTHER" id="PTHR32322:SF2">
    <property type="entry name" value="EAMA DOMAIN-CONTAINING PROTEIN"/>
    <property type="match status" value="1"/>
</dbReference>
<evidence type="ECO:0000256" key="4">
    <source>
        <dbReference type="ARBA" id="ARBA00022989"/>
    </source>
</evidence>
<evidence type="ECO:0000313" key="9">
    <source>
        <dbReference type="Proteomes" id="UP000287447"/>
    </source>
</evidence>
<accession>A0A3S2W969</accession>
<evidence type="ECO:0000256" key="6">
    <source>
        <dbReference type="SAM" id="Phobius"/>
    </source>
</evidence>
<dbReference type="Proteomes" id="UP000287447">
    <property type="component" value="Unassembled WGS sequence"/>
</dbReference>
<proteinExistence type="inferred from homology"/>
<dbReference type="InterPro" id="IPR037185">
    <property type="entry name" value="EmrE-like"/>
</dbReference>
<evidence type="ECO:0000256" key="2">
    <source>
        <dbReference type="ARBA" id="ARBA00007362"/>
    </source>
</evidence>
<feature type="domain" description="EamA" evidence="7">
    <location>
        <begin position="168"/>
        <end position="303"/>
    </location>
</feature>
<feature type="domain" description="EamA" evidence="7">
    <location>
        <begin position="25"/>
        <end position="156"/>
    </location>
</feature>
<comment type="caution">
    <text evidence="8">The sequence shown here is derived from an EMBL/GenBank/DDBJ whole genome shotgun (WGS) entry which is preliminary data.</text>
</comment>
<evidence type="ECO:0000256" key="5">
    <source>
        <dbReference type="ARBA" id="ARBA00023136"/>
    </source>
</evidence>
<feature type="transmembrane region" description="Helical" evidence="6">
    <location>
        <begin position="230"/>
        <end position="250"/>
    </location>
</feature>
<dbReference type="OrthoDB" id="7274881at2"/>
<feature type="transmembrane region" description="Helical" evidence="6">
    <location>
        <begin position="52"/>
        <end position="72"/>
    </location>
</feature>
<keyword evidence="4 6" id="KW-1133">Transmembrane helix</keyword>
<evidence type="ECO:0000256" key="3">
    <source>
        <dbReference type="ARBA" id="ARBA00022692"/>
    </source>
</evidence>
<feature type="transmembrane region" description="Helical" evidence="6">
    <location>
        <begin position="111"/>
        <end position="129"/>
    </location>
</feature>
<evidence type="ECO:0000256" key="1">
    <source>
        <dbReference type="ARBA" id="ARBA00004141"/>
    </source>
</evidence>
<evidence type="ECO:0000313" key="8">
    <source>
        <dbReference type="EMBL" id="RVU36327.1"/>
    </source>
</evidence>
<feature type="transmembrane region" description="Helical" evidence="6">
    <location>
        <begin position="24"/>
        <end position="46"/>
    </location>
</feature>
<dbReference type="EMBL" id="SADE01000002">
    <property type="protein sequence ID" value="RVU36327.1"/>
    <property type="molecule type" value="Genomic_DNA"/>
</dbReference>
<comment type="similarity">
    <text evidence="2">Belongs to the EamA transporter family.</text>
</comment>
<dbReference type="InterPro" id="IPR000620">
    <property type="entry name" value="EamA_dom"/>
</dbReference>
<evidence type="ECO:0000259" key="7">
    <source>
        <dbReference type="Pfam" id="PF00892"/>
    </source>
</evidence>
<feature type="transmembrane region" description="Helical" evidence="6">
    <location>
        <begin position="168"/>
        <end position="187"/>
    </location>
</feature>
<gene>
    <name evidence="8" type="ORF">EOI86_14035</name>
</gene>
<dbReference type="SUPFAM" id="SSF103481">
    <property type="entry name" value="Multidrug resistance efflux transporter EmrE"/>
    <property type="match status" value="2"/>
</dbReference>
<reference evidence="9" key="1">
    <citation type="submission" date="2019-01" db="EMBL/GenBank/DDBJ databases">
        <title>Gri0909 isolated from a small marine red alga.</title>
        <authorList>
            <person name="Kim J."/>
            <person name="Jeong S.E."/>
            <person name="Jeon C.O."/>
        </authorList>
    </citation>
    <scope>NUCLEOTIDE SEQUENCE [LARGE SCALE GENOMIC DNA]</scope>
    <source>
        <strain evidence="9">Gri0909</strain>
    </source>
</reference>
<comment type="subcellular location">
    <subcellularLocation>
        <location evidence="1">Membrane</location>
        <topology evidence="1">Multi-pass membrane protein</topology>
    </subcellularLocation>
</comment>
<dbReference type="InterPro" id="IPR050638">
    <property type="entry name" value="AA-Vitamin_Transporters"/>
</dbReference>
<dbReference type="Pfam" id="PF00892">
    <property type="entry name" value="EamA"/>
    <property type="match status" value="2"/>
</dbReference>
<keyword evidence="3 6" id="KW-0812">Transmembrane</keyword>